<organism evidence="1 2">
    <name type="scientific">Nanoarchaeum equitans (strain Kin4-M)</name>
    <dbReference type="NCBI Taxonomy" id="228908"/>
    <lineage>
        <taxon>Archaea</taxon>
        <taxon>Nanobdellota</taxon>
        <taxon>Candidatus Nanoarchaeia</taxon>
        <taxon>Nanoarchaeales</taxon>
        <taxon>Nanoarchaeaceae</taxon>
        <taxon>Nanoarchaeum</taxon>
    </lineage>
</organism>
<evidence type="ECO:0000313" key="2">
    <source>
        <dbReference type="Proteomes" id="UP000000578"/>
    </source>
</evidence>
<dbReference type="EnsemblBacteria" id="AAR38873">
    <property type="protein sequence ID" value="AAR38873"/>
    <property type="gene ID" value="NEQ018"/>
</dbReference>
<evidence type="ECO:0000313" key="1">
    <source>
        <dbReference type="EMBL" id="AAR38873.1"/>
    </source>
</evidence>
<protein>
    <submittedName>
        <fullName evidence="1">NEQ018</fullName>
    </submittedName>
</protein>
<dbReference type="HOGENOM" id="CLU_644991_0_0_2"/>
<gene>
    <name evidence="1" type="ordered locus">NEQ018</name>
</gene>
<sequence>MTGKPDNSLTIDLSKLNDPYYFNVLKSLLGHLKDARSAKDIQKLIEILKNESEKSIEEDIRASILPTSVSKKEGRNFYLPKEGLLVEEEVNELIDDLAGVYLSSGGNIYLLKIKNSQLFENYSNKIRGEGILDNGIDTKRLLGEVGLPRGVKISGDFPNINLFLILNDFILFILGSEKLKKSINLKVEELSDDVLKNFLLPYLKDISFTSGVYTVLSRQKKRKYYITNLTDFILKFYKNEIENPSSSIIGKFTFSFYITDKDFKDKALGLLDKFLYYLIFKHSINWKILCDMLNIFYDYNYKKYLKNNKQPIHMRSAKEFFAMMNLEKIYDWAYATGKTILEVDKENGKDYVNEIIKEIKKEELPGKFKEELSKVLHKVSEKIRKDTRNDQFNLHIHPDIAKKDLQGDEFYKVKAAVLAGLMNSL</sequence>
<accession>Q74N44</accession>
<dbReference type="KEGG" id="neq:NEQ018"/>
<proteinExistence type="predicted"/>
<name>Q74N44_NANEQ</name>
<dbReference type="BioCyc" id="NEQU228908:GJB6-20-MONOMER"/>
<dbReference type="EMBL" id="AE017199">
    <property type="protein sequence ID" value="AAR38873.1"/>
    <property type="molecule type" value="Genomic_DNA"/>
</dbReference>
<reference evidence="1 2" key="1">
    <citation type="journal article" date="2003" name="Proc. Natl. Acad. Sci. U.S.A.">
        <title>The genome of Nanoarchaeum equitans: insights into early archaeal evolution and derived parasitism.</title>
        <authorList>
            <person name="Waters E."/>
            <person name="Hohn M.J."/>
            <person name="Ahel I."/>
            <person name="Graham D.E."/>
            <person name="Adams M.D."/>
            <person name="Barnstead M."/>
            <person name="Beeson K.Y."/>
            <person name="Bibbs L."/>
            <person name="Bolanos R."/>
            <person name="Keller M."/>
            <person name="Kretz K."/>
            <person name="Lin X."/>
            <person name="Mathur E."/>
            <person name="Ni J."/>
            <person name="Podar M."/>
            <person name="Richardson T."/>
            <person name="Sutton G.G."/>
            <person name="Simon M."/>
            <person name="Soll D."/>
            <person name="Stetter K.O."/>
            <person name="Short J.M."/>
            <person name="Noordewier M."/>
        </authorList>
    </citation>
    <scope>NUCLEOTIDE SEQUENCE [LARGE SCALE GENOMIC DNA]</scope>
    <source>
        <strain evidence="1 2">Kin4-M</strain>
    </source>
</reference>
<keyword evidence="2" id="KW-1185">Reference proteome</keyword>
<dbReference type="AlphaFoldDB" id="Q74N44"/>
<dbReference type="Proteomes" id="UP000000578">
    <property type="component" value="Chromosome"/>
</dbReference>
<dbReference type="STRING" id="228908.NEQ018"/>